<comment type="caution">
    <text evidence="2">The sequence shown here is derived from an EMBL/GenBank/DDBJ whole genome shotgun (WGS) entry which is preliminary data.</text>
</comment>
<accession>A0A409XCB2</accession>
<evidence type="ECO:0000256" key="1">
    <source>
        <dbReference type="SAM" id="MobiDB-lite"/>
    </source>
</evidence>
<feature type="region of interest" description="Disordered" evidence="1">
    <location>
        <begin position="576"/>
        <end position="623"/>
    </location>
</feature>
<feature type="compositionally biased region" description="Basic and acidic residues" evidence="1">
    <location>
        <begin position="140"/>
        <end position="160"/>
    </location>
</feature>
<dbReference type="OrthoDB" id="5592486at2759"/>
<organism evidence="2 3">
    <name type="scientific">Psilocybe cyanescens</name>
    <dbReference type="NCBI Taxonomy" id="93625"/>
    <lineage>
        <taxon>Eukaryota</taxon>
        <taxon>Fungi</taxon>
        <taxon>Dikarya</taxon>
        <taxon>Basidiomycota</taxon>
        <taxon>Agaricomycotina</taxon>
        <taxon>Agaricomycetes</taxon>
        <taxon>Agaricomycetidae</taxon>
        <taxon>Agaricales</taxon>
        <taxon>Agaricineae</taxon>
        <taxon>Strophariaceae</taxon>
        <taxon>Psilocybe</taxon>
    </lineage>
</organism>
<feature type="compositionally biased region" description="Basic and acidic residues" evidence="1">
    <location>
        <begin position="740"/>
        <end position="763"/>
    </location>
</feature>
<reference evidence="2 3" key="1">
    <citation type="journal article" date="2018" name="Evol. Lett.">
        <title>Horizontal gene cluster transfer increased hallucinogenic mushroom diversity.</title>
        <authorList>
            <person name="Reynolds H.T."/>
            <person name="Vijayakumar V."/>
            <person name="Gluck-Thaler E."/>
            <person name="Korotkin H.B."/>
            <person name="Matheny P.B."/>
            <person name="Slot J.C."/>
        </authorList>
    </citation>
    <scope>NUCLEOTIDE SEQUENCE [LARGE SCALE GENOMIC DNA]</scope>
    <source>
        <strain evidence="2 3">2631</strain>
    </source>
</reference>
<dbReference type="PANTHER" id="PTHR11440">
    <property type="entry name" value="LECITHIN-CHOLESTEROL ACYLTRANSFERASE-RELATED"/>
    <property type="match status" value="1"/>
</dbReference>
<protein>
    <recommendedName>
        <fullName evidence="4">DUF676 domain-containing protein</fullName>
    </recommendedName>
</protein>
<dbReference type="InParanoid" id="A0A409XCB2"/>
<feature type="region of interest" description="Disordered" evidence="1">
    <location>
        <begin position="665"/>
        <end position="763"/>
    </location>
</feature>
<feature type="compositionally biased region" description="Basic and acidic residues" evidence="1">
    <location>
        <begin position="698"/>
        <end position="708"/>
    </location>
</feature>
<dbReference type="InterPro" id="IPR029058">
    <property type="entry name" value="AB_hydrolase_fold"/>
</dbReference>
<keyword evidence="3" id="KW-1185">Reference proteome</keyword>
<evidence type="ECO:0000313" key="2">
    <source>
        <dbReference type="EMBL" id="PPQ88386.1"/>
    </source>
</evidence>
<evidence type="ECO:0008006" key="4">
    <source>
        <dbReference type="Google" id="ProtNLM"/>
    </source>
</evidence>
<gene>
    <name evidence="2" type="ORF">CVT25_011265</name>
</gene>
<evidence type="ECO:0000313" key="3">
    <source>
        <dbReference type="Proteomes" id="UP000283269"/>
    </source>
</evidence>
<dbReference type="AlphaFoldDB" id="A0A409XCB2"/>
<feature type="compositionally biased region" description="Basic and acidic residues" evidence="1">
    <location>
        <begin position="89"/>
        <end position="99"/>
    </location>
</feature>
<feature type="compositionally biased region" description="Low complexity" evidence="1">
    <location>
        <begin position="582"/>
        <end position="599"/>
    </location>
</feature>
<feature type="region of interest" description="Disordered" evidence="1">
    <location>
        <begin position="87"/>
        <end position="106"/>
    </location>
</feature>
<sequence>MSSVYFPAHVVVLFKRLVNVVSTLSISNQYVLYTKADPSEVPRTSTTIWDGLNAVRNDPSSSLEYLRDVEWPRWMHQSSWNRGLLVGDVSRRPDTKPSRNEVSSETSLKATIHLPTWIPGSWSWPSLFSFHRQELSAPQHNDDRHSNKSRKGTSDKSDKKPPRKPPPNTPFEHREPEIPVSSPDAIHQLLMHPALFDPVRAPRYPIVLCHGLYGFDSRGPSSFPSMRMHYWSNVLNILRGKVGAEVIVTSVPGASSLDEQLRLRARGRGINFLAHSMGGLDCRHLISHIQPREYVPLSLTTISTPHRGSPFMDWCANNIGLGKLRQQEKEMMKSLRKSTRRDIEDFSSEIADDAKTTSQAKAGTQTKSESAFTLSLSSLPSSFTTLLLSIVDSPAYANLTSSYLNDVFNPRTPDDPSVKYWSVAGRMSADSVSVWHPFWLPKIVLDGVEEKEREKMKKEWDQLAHGVRTLDGRIKGQGLPLWANEKEWGNDGLVTVQSAKWGEFLGIMEGCDHWEMRGARGIELGVDLPAIPAIGLGSFPLPSSFGNRPYTAPTAQGDGWGFGDWTRFVGAWKRSNSNGSTSEKSASQDSVSSSSSEPASKVDNETSAEKRKREQLADDQVVKSSTDTLSAVFDWLIDKVPASTQILGGGSGSLSSSAIASTSAGAGVKAPGANATTEQEQDTAARKERAAESAVRAASDKELSESAVKHTVGTGSSPATSNAHSSTRPQTQAQAASPSEMKRMMHEEDKGRRKKELSSKEDLERFYVALARKMYDEGL</sequence>
<dbReference type="STRING" id="93625.A0A409XCB2"/>
<proteinExistence type="predicted"/>
<dbReference type="EMBL" id="NHYD01002088">
    <property type="protein sequence ID" value="PPQ88386.1"/>
    <property type="molecule type" value="Genomic_DNA"/>
</dbReference>
<feature type="compositionally biased region" description="Polar residues" evidence="1">
    <location>
        <begin position="356"/>
        <end position="367"/>
    </location>
</feature>
<feature type="compositionally biased region" description="Polar residues" evidence="1">
    <location>
        <begin position="713"/>
        <end position="737"/>
    </location>
</feature>
<dbReference type="Gene3D" id="3.40.50.1820">
    <property type="entry name" value="alpha/beta hydrolase"/>
    <property type="match status" value="1"/>
</dbReference>
<feature type="region of interest" description="Disordered" evidence="1">
    <location>
        <begin position="135"/>
        <end position="179"/>
    </location>
</feature>
<feature type="compositionally biased region" description="Basic and acidic residues" evidence="1">
    <location>
        <begin position="600"/>
        <end position="616"/>
    </location>
</feature>
<dbReference type="SUPFAM" id="SSF53474">
    <property type="entry name" value="alpha/beta-Hydrolases"/>
    <property type="match status" value="1"/>
</dbReference>
<dbReference type="Proteomes" id="UP000283269">
    <property type="component" value="Unassembled WGS sequence"/>
</dbReference>
<feature type="region of interest" description="Disordered" evidence="1">
    <location>
        <begin position="346"/>
        <end position="367"/>
    </location>
</feature>
<name>A0A409XCB2_PSICY</name>